<reference evidence="2" key="1">
    <citation type="submission" date="2023-04" db="EMBL/GenBank/DDBJ databases">
        <title>Black Yeasts Isolated from many extreme environments.</title>
        <authorList>
            <person name="Coleine C."/>
            <person name="Stajich J.E."/>
            <person name="Selbmann L."/>
        </authorList>
    </citation>
    <scope>NUCLEOTIDE SEQUENCE</scope>
    <source>
        <strain evidence="2">CCFEE 5312</strain>
    </source>
</reference>
<organism evidence="2 3">
    <name type="scientific">Extremus antarcticus</name>
    <dbReference type="NCBI Taxonomy" id="702011"/>
    <lineage>
        <taxon>Eukaryota</taxon>
        <taxon>Fungi</taxon>
        <taxon>Dikarya</taxon>
        <taxon>Ascomycota</taxon>
        <taxon>Pezizomycotina</taxon>
        <taxon>Dothideomycetes</taxon>
        <taxon>Dothideomycetidae</taxon>
        <taxon>Mycosphaerellales</taxon>
        <taxon>Extremaceae</taxon>
        <taxon>Extremus</taxon>
    </lineage>
</organism>
<evidence type="ECO:0000313" key="3">
    <source>
        <dbReference type="Proteomes" id="UP001271007"/>
    </source>
</evidence>
<name>A0AAJ0LWX2_9PEZI</name>
<gene>
    <name evidence="2" type="ORF">LTR09_001346</name>
</gene>
<proteinExistence type="predicted"/>
<accession>A0AAJ0LWX2</accession>
<sequence length="277" mass="30897">MARKGPAMRAVPMPAPHRESRSRTSSIDEVPPRAGKRPTLRPVSSTPPASPSLSKHKEAPKPAAKPAAKRRKITSAPPASRHGMVTRTRGKIFPLMKLPPELRNNIYRHAFLDSNPTSIDLSKVKLPPLLSISRTFTTIVRCNWCIRSRHWHGPLYIRYEKAGKIDLHPLLRGPNSLSKKAIRFRRLEFRVICVCCDPGITIGVVDLEVVGRTQTVTLTMKNTKQAEATTALEKMVSMIEEEVEEAGERRPFNGFTVQDVVNVGKCFKVEDAELSSP</sequence>
<evidence type="ECO:0000313" key="2">
    <source>
        <dbReference type="EMBL" id="KAK3058268.1"/>
    </source>
</evidence>
<feature type="region of interest" description="Disordered" evidence="1">
    <location>
        <begin position="1"/>
        <end position="88"/>
    </location>
</feature>
<keyword evidence="3" id="KW-1185">Reference proteome</keyword>
<protein>
    <submittedName>
        <fullName evidence="2">Uncharacterized protein</fullName>
    </submittedName>
</protein>
<feature type="compositionally biased region" description="Polar residues" evidence="1">
    <location>
        <begin position="42"/>
        <end position="53"/>
    </location>
</feature>
<dbReference type="EMBL" id="JAWDJX010000002">
    <property type="protein sequence ID" value="KAK3058268.1"/>
    <property type="molecule type" value="Genomic_DNA"/>
</dbReference>
<evidence type="ECO:0000256" key="1">
    <source>
        <dbReference type="SAM" id="MobiDB-lite"/>
    </source>
</evidence>
<dbReference type="AlphaFoldDB" id="A0AAJ0LWX2"/>
<dbReference type="Proteomes" id="UP001271007">
    <property type="component" value="Unassembled WGS sequence"/>
</dbReference>
<comment type="caution">
    <text evidence="2">The sequence shown here is derived from an EMBL/GenBank/DDBJ whole genome shotgun (WGS) entry which is preliminary data.</text>
</comment>